<evidence type="ECO:0000313" key="2">
    <source>
        <dbReference type="EnsemblPlants" id="ONIVA02G23970.1"/>
    </source>
</evidence>
<protein>
    <submittedName>
        <fullName evidence="2">Uncharacterized protein</fullName>
    </submittedName>
</protein>
<accession>A0A0E0G8R8</accession>
<feature type="region of interest" description="Disordered" evidence="1">
    <location>
        <begin position="37"/>
        <end position="89"/>
    </location>
</feature>
<feature type="compositionally biased region" description="Low complexity" evidence="1">
    <location>
        <begin position="56"/>
        <end position="84"/>
    </location>
</feature>
<dbReference type="AlphaFoldDB" id="A0A0E0G8R8"/>
<dbReference type="HOGENOM" id="CLU_1252383_0_0_1"/>
<dbReference type="Proteomes" id="UP000006591">
    <property type="component" value="Chromosome 2"/>
</dbReference>
<dbReference type="Gramene" id="ONIVA02G23970.1">
    <property type="protein sequence ID" value="ONIVA02G23970.1"/>
    <property type="gene ID" value="ONIVA02G23970"/>
</dbReference>
<feature type="region of interest" description="Disordered" evidence="1">
    <location>
        <begin position="1"/>
        <end position="22"/>
    </location>
</feature>
<reference evidence="2" key="2">
    <citation type="submission" date="2018-04" db="EMBL/GenBank/DDBJ databases">
        <title>OnivRS2 (Oryza nivara Reference Sequence Version 2).</title>
        <authorList>
            <person name="Zhang J."/>
            <person name="Kudrna D."/>
            <person name="Lee S."/>
            <person name="Talag J."/>
            <person name="Rajasekar S."/>
            <person name="Welchert J."/>
            <person name="Hsing Y.-I."/>
            <person name="Wing R.A."/>
        </authorList>
    </citation>
    <scope>NUCLEOTIDE SEQUENCE [LARGE SCALE GENOMIC DNA]</scope>
    <source>
        <strain evidence="2">SL10</strain>
    </source>
</reference>
<evidence type="ECO:0000256" key="1">
    <source>
        <dbReference type="SAM" id="MobiDB-lite"/>
    </source>
</evidence>
<dbReference type="EnsemblPlants" id="ONIVA02G23970.1">
    <property type="protein sequence ID" value="ONIVA02G23970.1"/>
    <property type="gene ID" value="ONIVA02G23970"/>
</dbReference>
<proteinExistence type="predicted"/>
<feature type="compositionally biased region" description="Pro residues" evidence="1">
    <location>
        <begin position="104"/>
        <end position="114"/>
    </location>
</feature>
<feature type="region of interest" description="Disordered" evidence="1">
    <location>
        <begin position="102"/>
        <end position="128"/>
    </location>
</feature>
<sequence>MAAETGTIRSACVAGTGPSGSGLRWHRMAATTVLRARPKSHRRANLPLDCSIRGWPSASTSTSPSSASSPPPSLSLSLSPSTSPEAERRRLEHIEEARARGFHLPPPASAPPLASPLGGACPGGAGRVDRAAITSHPHRPKQAPAVWIEGSRQGGDTMGPPDDFLPLIYHLTAIRGVQTRGAFPSRESPSERNTRCHVAQWDAWIRTLKSVCKIAYVLDMT</sequence>
<evidence type="ECO:0000313" key="3">
    <source>
        <dbReference type="Proteomes" id="UP000006591"/>
    </source>
</evidence>
<keyword evidence="3" id="KW-1185">Reference proteome</keyword>
<reference evidence="2" key="1">
    <citation type="submission" date="2015-04" db="UniProtKB">
        <authorList>
            <consortium name="EnsemblPlants"/>
        </authorList>
    </citation>
    <scope>IDENTIFICATION</scope>
    <source>
        <strain evidence="2">SL10</strain>
    </source>
</reference>
<name>A0A0E0G8R8_ORYNI</name>
<organism evidence="2">
    <name type="scientific">Oryza nivara</name>
    <name type="common">Indian wild rice</name>
    <name type="synonym">Oryza sativa f. spontanea</name>
    <dbReference type="NCBI Taxonomy" id="4536"/>
    <lineage>
        <taxon>Eukaryota</taxon>
        <taxon>Viridiplantae</taxon>
        <taxon>Streptophyta</taxon>
        <taxon>Embryophyta</taxon>
        <taxon>Tracheophyta</taxon>
        <taxon>Spermatophyta</taxon>
        <taxon>Magnoliopsida</taxon>
        <taxon>Liliopsida</taxon>
        <taxon>Poales</taxon>
        <taxon>Poaceae</taxon>
        <taxon>BOP clade</taxon>
        <taxon>Oryzoideae</taxon>
        <taxon>Oryzeae</taxon>
        <taxon>Oryzinae</taxon>
        <taxon>Oryza</taxon>
    </lineage>
</organism>